<accession>A0ABM6KHK0</accession>
<feature type="compositionally biased region" description="Basic and acidic residues" evidence="6">
    <location>
        <begin position="266"/>
        <end position="343"/>
    </location>
</feature>
<evidence type="ECO:0000313" key="9">
    <source>
        <dbReference type="Proteomes" id="UP000195573"/>
    </source>
</evidence>
<evidence type="ECO:0000256" key="5">
    <source>
        <dbReference type="ARBA" id="ARBA00023136"/>
    </source>
</evidence>
<keyword evidence="2" id="KW-1003">Cell membrane</keyword>
<name>A0ABM6KHK0_9BACI</name>
<evidence type="ECO:0000256" key="4">
    <source>
        <dbReference type="ARBA" id="ARBA00022989"/>
    </source>
</evidence>
<comment type="subcellular location">
    <subcellularLocation>
        <location evidence="1">Cell membrane</location>
        <topology evidence="1">Single-pass membrane protein</topology>
    </subcellularLocation>
</comment>
<feature type="compositionally biased region" description="Basic and acidic residues" evidence="6">
    <location>
        <begin position="247"/>
        <end position="259"/>
    </location>
</feature>
<dbReference type="EMBL" id="CP020880">
    <property type="protein sequence ID" value="ART75918.1"/>
    <property type="molecule type" value="Genomic_DNA"/>
</dbReference>
<feature type="region of interest" description="Disordered" evidence="6">
    <location>
        <begin position="204"/>
        <end position="391"/>
    </location>
</feature>
<sequence>MKKGIVLEVHDEHVTILTPEGEFLKSRKQKGQVALGEEIVFFPLHRAETAKKGKWASAFRGKWAIISVMTAIILALTLYPRYSSNQVYAYVSVDVNPSIELGINKDMKVISLDAYNKEGEDILKQLKNWENEDITSVSSKIFDIFRQKGFLNENSEVLIASVLANETNSGWKTLMQNKITTISEKVQQDKVSITTLETTIEERSDALKEGISPGKYIQKEQETELVESEDTSKSEPAPTMPLNQKPLEIKHTNAKEEKSGPPSFVEIKKSEKEAEKNERKDWQEQQKIDKKERQEHWKPEKKEWKKEREEKREDKKQQKEENRKDKKQQREENRADWKQDNRGNKGKNNGYNKADNEKKGPPSHAKPKGKHDHHDSTKGKNNHDDKKGNNR</sequence>
<dbReference type="InterPro" id="IPR055431">
    <property type="entry name" value="RsgI_M"/>
</dbReference>
<dbReference type="Pfam" id="PF23750">
    <property type="entry name" value="RsgI_M"/>
    <property type="match status" value="1"/>
</dbReference>
<organism evidence="8 9">
    <name type="scientific">Sutcliffiella horikoshii</name>
    <dbReference type="NCBI Taxonomy" id="79883"/>
    <lineage>
        <taxon>Bacteria</taxon>
        <taxon>Bacillati</taxon>
        <taxon>Bacillota</taxon>
        <taxon>Bacilli</taxon>
        <taxon>Bacillales</taxon>
        <taxon>Bacillaceae</taxon>
        <taxon>Sutcliffiella</taxon>
    </lineage>
</organism>
<proteinExistence type="predicted"/>
<evidence type="ECO:0000313" key="8">
    <source>
        <dbReference type="EMBL" id="ART75918.1"/>
    </source>
</evidence>
<keyword evidence="4" id="KW-1133">Transmembrane helix</keyword>
<evidence type="ECO:0000259" key="7">
    <source>
        <dbReference type="PROSITE" id="PS51849"/>
    </source>
</evidence>
<evidence type="ECO:0000256" key="6">
    <source>
        <dbReference type="SAM" id="MobiDB-lite"/>
    </source>
</evidence>
<dbReference type="Pfam" id="PF12791">
    <property type="entry name" value="RsgI_N"/>
    <property type="match status" value="1"/>
</dbReference>
<dbReference type="PROSITE" id="PS51849">
    <property type="entry name" value="RSGI_N"/>
    <property type="match status" value="1"/>
</dbReference>
<reference evidence="8 9" key="1">
    <citation type="submission" date="2017-04" db="EMBL/GenBank/DDBJ databases">
        <title>Complete Genome Sequence of the Bacillus horikoshii 20a strain from Cuatro Cienegas, Coahuila, Mexico.</title>
        <authorList>
            <person name="Zarza E."/>
            <person name="Alcaraz L.D."/>
            <person name="Aguilar-Salinas B."/>
            <person name="Islas A."/>
            <person name="Olmedo-Alvarez G."/>
        </authorList>
    </citation>
    <scope>NUCLEOTIDE SEQUENCE [LARGE SCALE GENOMIC DNA]</scope>
    <source>
        <strain evidence="8 9">20a</strain>
    </source>
</reference>
<evidence type="ECO:0000256" key="1">
    <source>
        <dbReference type="ARBA" id="ARBA00004162"/>
    </source>
</evidence>
<keyword evidence="3" id="KW-0812">Transmembrane</keyword>
<evidence type="ECO:0000256" key="3">
    <source>
        <dbReference type="ARBA" id="ARBA00022692"/>
    </source>
</evidence>
<evidence type="ECO:0000256" key="2">
    <source>
        <dbReference type="ARBA" id="ARBA00022475"/>
    </source>
</evidence>
<protein>
    <recommendedName>
        <fullName evidence="7">RsgI N-terminal anti-sigma domain-containing protein</fullName>
    </recommendedName>
</protein>
<dbReference type="Proteomes" id="UP000195573">
    <property type="component" value="Chromosome"/>
</dbReference>
<gene>
    <name evidence="8" type="ORF">B4U37_07690</name>
</gene>
<feature type="compositionally biased region" description="Basic and acidic residues" evidence="6">
    <location>
        <begin position="372"/>
        <end position="391"/>
    </location>
</feature>
<feature type="domain" description="RsgI N-terminal anti-sigma" evidence="7">
    <location>
        <begin position="2"/>
        <end position="50"/>
    </location>
</feature>
<keyword evidence="5" id="KW-0472">Membrane</keyword>
<dbReference type="GeneID" id="96738307"/>
<dbReference type="RefSeq" id="WP_088017761.1">
    <property type="nucleotide sequence ID" value="NZ_CP020880.1"/>
</dbReference>
<dbReference type="InterPro" id="IPR024449">
    <property type="entry name" value="Anti-sigma_RsgI_N"/>
</dbReference>
<keyword evidence="9" id="KW-1185">Reference proteome</keyword>